<evidence type="ECO:0000313" key="2">
    <source>
        <dbReference type="EMBL" id="MPD00961.1"/>
    </source>
</evidence>
<proteinExistence type="predicted"/>
<organism evidence="2 3">
    <name type="scientific">Portunus trituberculatus</name>
    <name type="common">Swimming crab</name>
    <name type="synonym">Neptunus trituberculatus</name>
    <dbReference type="NCBI Taxonomy" id="210409"/>
    <lineage>
        <taxon>Eukaryota</taxon>
        <taxon>Metazoa</taxon>
        <taxon>Ecdysozoa</taxon>
        <taxon>Arthropoda</taxon>
        <taxon>Crustacea</taxon>
        <taxon>Multicrustacea</taxon>
        <taxon>Malacostraca</taxon>
        <taxon>Eumalacostraca</taxon>
        <taxon>Eucarida</taxon>
        <taxon>Decapoda</taxon>
        <taxon>Pleocyemata</taxon>
        <taxon>Brachyura</taxon>
        <taxon>Eubrachyura</taxon>
        <taxon>Portunoidea</taxon>
        <taxon>Portunidae</taxon>
        <taxon>Portuninae</taxon>
        <taxon>Portunus</taxon>
    </lineage>
</organism>
<dbReference type="Proteomes" id="UP000324222">
    <property type="component" value="Unassembled WGS sequence"/>
</dbReference>
<feature type="region of interest" description="Disordered" evidence="1">
    <location>
        <begin position="1"/>
        <end position="36"/>
    </location>
</feature>
<gene>
    <name evidence="2" type="ORF">E2C01_096468</name>
</gene>
<sequence>MLKPASWGKLAEADPGEDKIKDNHLQHNASTDRATRAAQWPRCCYFLTADIRITTRDRDTTVLSARRHCLDNAGKKG</sequence>
<protein>
    <submittedName>
        <fullName evidence="2">Uncharacterized protein</fullName>
    </submittedName>
</protein>
<dbReference type="AlphaFoldDB" id="A0A5B7JVP7"/>
<reference evidence="2 3" key="1">
    <citation type="submission" date="2019-05" db="EMBL/GenBank/DDBJ databases">
        <title>Another draft genome of Portunus trituberculatus and its Hox gene families provides insights of decapod evolution.</title>
        <authorList>
            <person name="Jeong J.-H."/>
            <person name="Song I."/>
            <person name="Kim S."/>
            <person name="Choi T."/>
            <person name="Kim D."/>
            <person name="Ryu S."/>
            <person name="Kim W."/>
        </authorList>
    </citation>
    <scope>NUCLEOTIDE SEQUENCE [LARGE SCALE GENOMIC DNA]</scope>
    <source>
        <tissue evidence="2">Muscle</tissue>
    </source>
</reference>
<name>A0A5B7JVP7_PORTR</name>
<accession>A0A5B7JVP7</accession>
<dbReference type="EMBL" id="VSRR010125114">
    <property type="protein sequence ID" value="MPD00961.1"/>
    <property type="molecule type" value="Genomic_DNA"/>
</dbReference>
<keyword evidence="3" id="KW-1185">Reference proteome</keyword>
<evidence type="ECO:0000256" key="1">
    <source>
        <dbReference type="SAM" id="MobiDB-lite"/>
    </source>
</evidence>
<evidence type="ECO:0000313" key="3">
    <source>
        <dbReference type="Proteomes" id="UP000324222"/>
    </source>
</evidence>
<feature type="compositionally biased region" description="Basic and acidic residues" evidence="1">
    <location>
        <begin position="16"/>
        <end position="25"/>
    </location>
</feature>
<comment type="caution">
    <text evidence="2">The sequence shown here is derived from an EMBL/GenBank/DDBJ whole genome shotgun (WGS) entry which is preliminary data.</text>
</comment>